<reference evidence="1 2" key="1">
    <citation type="journal article" date="2016" name="Mol. Biol. Evol.">
        <title>Genome-Wide Survey of Gut Fungi (Harpellales) Reveals the First Horizontally Transferred Ubiquitin Gene from a Mosquito Host.</title>
        <authorList>
            <person name="Wang Y."/>
            <person name="White M.M."/>
            <person name="Kvist S."/>
            <person name="Moncalvo J.M."/>
        </authorList>
    </citation>
    <scope>NUCLEOTIDE SEQUENCE [LARGE SCALE GENOMIC DNA]</scope>
    <source>
        <strain evidence="1 2">ALG-7-W6</strain>
    </source>
</reference>
<proteinExistence type="predicted"/>
<keyword evidence="2" id="KW-1185">Reference proteome</keyword>
<evidence type="ECO:0000313" key="1">
    <source>
        <dbReference type="EMBL" id="OLY77794.1"/>
    </source>
</evidence>
<comment type="caution">
    <text evidence="1">The sequence shown here is derived from an EMBL/GenBank/DDBJ whole genome shotgun (WGS) entry which is preliminary data.</text>
</comment>
<gene>
    <name evidence="1" type="ORF">AYI68_g8170</name>
</gene>
<dbReference type="EMBL" id="LSSL01007660">
    <property type="protein sequence ID" value="OLY77794.1"/>
    <property type="molecule type" value="Genomic_DNA"/>
</dbReference>
<evidence type="ECO:0000313" key="2">
    <source>
        <dbReference type="Proteomes" id="UP000187455"/>
    </source>
</evidence>
<accession>A0A1R0GLM6</accession>
<dbReference type="AlphaFoldDB" id="A0A1R0GLM6"/>
<dbReference type="Proteomes" id="UP000187455">
    <property type="component" value="Unassembled WGS sequence"/>
</dbReference>
<name>A0A1R0GLM6_9FUNG</name>
<sequence length="143" mass="15898">MAIQIFPQAIGMEVAYAFSHLGERKLGPTKYRSVLISSQLEPKKILLPGFGPELDGYGLSLPPLSKFLCLIQPTLTLITPNNKSARNEKSAYDNYNTELVIPTMFSSFVEFGSVPLIITPGDNPQWAICLRKISNTYLILSYN</sequence>
<protein>
    <submittedName>
        <fullName evidence="1">Uncharacterized protein</fullName>
    </submittedName>
</protein>
<organism evidence="1 2">
    <name type="scientific">Smittium mucronatum</name>
    <dbReference type="NCBI Taxonomy" id="133383"/>
    <lineage>
        <taxon>Eukaryota</taxon>
        <taxon>Fungi</taxon>
        <taxon>Fungi incertae sedis</taxon>
        <taxon>Zoopagomycota</taxon>
        <taxon>Kickxellomycotina</taxon>
        <taxon>Harpellomycetes</taxon>
        <taxon>Harpellales</taxon>
        <taxon>Legeriomycetaceae</taxon>
        <taxon>Smittium</taxon>
    </lineage>
</organism>